<dbReference type="Proteomes" id="UP000688137">
    <property type="component" value="Unassembled WGS sequence"/>
</dbReference>
<dbReference type="GO" id="GO:0003676">
    <property type="term" value="F:nucleic acid binding"/>
    <property type="evidence" value="ECO:0007669"/>
    <property type="project" value="InterPro"/>
</dbReference>
<evidence type="ECO:0000259" key="4">
    <source>
        <dbReference type="PROSITE" id="PS50174"/>
    </source>
</evidence>
<dbReference type="GO" id="GO:0000398">
    <property type="term" value="P:mRNA splicing, via spliceosome"/>
    <property type="evidence" value="ECO:0007669"/>
    <property type="project" value="InterPro"/>
</dbReference>
<protein>
    <recommendedName>
        <fullName evidence="4">G-patch domain-containing protein</fullName>
    </recommendedName>
</protein>
<comment type="subcellular location">
    <subcellularLocation>
        <location evidence="1">Nucleus</location>
    </subcellularLocation>
</comment>
<dbReference type="PANTHER" id="PTHR15818">
    <property type="entry name" value="G PATCH AND KOW-CONTAINING"/>
    <property type="match status" value="1"/>
</dbReference>
<evidence type="ECO:0000313" key="6">
    <source>
        <dbReference type="Proteomes" id="UP000688137"/>
    </source>
</evidence>
<sequence length="278" mass="31736">MINDVPVEERKNFTLSSKPDNTEETYTKAPVSQFAQNLLSKMGFQEGQPIGRNPHKNTALLKPIEFQSRGDREGLGVNPMKTYKYIGEKDKQESEKFQDVVIISGKYKKMKGVIVNVIKIQGQSDMYLVELKNNGEKIKIAADQVVDAKLYKEEKSRSRSKSKSQKQLKWITSGIVVKVKNKHYQGGKFYNKNISISDVQDEYTFCALGSHGELIEDLKEKDVKVTLPKKGGRVCIIKGEFKGEFGQFVEKKEKKKVLVKLENGRLFEFEKKCVCRLI</sequence>
<keyword evidence="2" id="KW-0539">Nucleus</keyword>
<dbReference type="PANTHER" id="PTHR15818:SF2">
    <property type="entry name" value="G-PATCH DOMAIN AND KOW MOTIFS-CONTAINING PROTEIN"/>
    <property type="match status" value="1"/>
</dbReference>
<dbReference type="InterPro" id="IPR026822">
    <property type="entry name" value="Spp2/MOS2_G-patch"/>
</dbReference>
<dbReference type="AlphaFoldDB" id="A0A8S1K358"/>
<evidence type="ECO:0000256" key="3">
    <source>
        <dbReference type="SAM" id="MobiDB-lite"/>
    </source>
</evidence>
<keyword evidence="6" id="KW-1185">Reference proteome</keyword>
<dbReference type="InterPro" id="IPR045166">
    <property type="entry name" value="Spp2-like"/>
</dbReference>
<proteinExistence type="predicted"/>
<feature type="region of interest" description="Disordered" evidence="3">
    <location>
        <begin position="1"/>
        <end position="26"/>
    </location>
</feature>
<organism evidence="5 6">
    <name type="scientific">Paramecium primaurelia</name>
    <dbReference type="NCBI Taxonomy" id="5886"/>
    <lineage>
        <taxon>Eukaryota</taxon>
        <taxon>Sar</taxon>
        <taxon>Alveolata</taxon>
        <taxon>Ciliophora</taxon>
        <taxon>Intramacronucleata</taxon>
        <taxon>Oligohymenophorea</taxon>
        <taxon>Peniculida</taxon>
        <taxon>Parameciidae</taxon>
        <taxon>Paramecium</taxon>
    </lineage>
</organism>
<name>A0A8S1K358_PARPR</name>
<evidence type="ECO:0000256" key="2">
    <source>
        <dbReference type="ARBA" id="ARBA00023242"/>
    </source>
</evidence>
<dbReference type="InterPro" id="IPR000467">
    <property type="entry name" value="G_patch_dom"/>
</dbReference>
<dbReference type="PROSITE" id="PS50174">
    <property type="entry name" value="G_PATCH"/>
    <property type="match status" value="1"/>
</dbReference>
<accession>A0A8S1K358</accession>
<gene>
    <name evidence="5" type="ORF">PPRIM_AZ9-3.1.T0110051</name>
</gene>
<dbReference type="Pfam" id="PF12656">
    <property type="entry name" value="G-patch_2"/>
    <property type="match status" value="1"/>
</dbReference>
<comment type="caution">
    <text evidence="5">The sequence shown here is derived from an EMBL/GenBank/DDBJ whole genome shotgun (WGS) entry which is preliminary data.</text>
</comment>
<feature type="domain" description="G-patch" evidence="4">
    <location>
        <begin position="31"/>
        <end position="80"/>
    </location>
</feature>
<dbReference type="SMART" id="SM00443">
    <property type="entry name" value="G_patch"/>
    <property type="match status" value="1"/>
</dbReference>
<reference evidence="5" key="1">
    <citation type="submission" date="2021-01" db="EMBL/GenBank/DDBJ databases">
        <authorList>
            <consortium name="Genoscope - CEA"/>
            <person name="William W."/>
        </authorList>
    </citation>
    <scope>NUCLEOTIDE SEQUENCE</scope>
</reference>
<evidence type="ECO:0000313" key="5">
    <source>
        <dbReference type="EMBL" id="CAD8046686.1"/>
    </source>
</evidence>
<dbReference type="GO" id="GO:0005681">
    <property type="term" value="C:spliceosomal complex"/>
    <property type="evidence" value="ECO:0007669"/>
    <property type="project" value="TreeGrafter"/>
</dbReference>
<dbReference type="EMBL" id="CAJJDM010000008">
    <property type="protein sequence ID" value="CAD8046686.1"/>
    <property type="molecule type" value="Genomic_DNA"/>
</dbReference>
<evidence type="ECO:0000256" key="1">
    <source>
        <dbReference type="ARBA" id="ARBA00004123"/>
    </source>
</evidence>
<dbReference type="OMA" id="KQLKWIT"/>